<dbReference type="AlphaFoldDB" id="A0ABD1MZG7"/>
<reference evidence="2 3" key="1">
    <citation type="submission" date="2024-08" db="EMBL/GenBank/DDBJ databases">
        <title>Insights into the chromosomal genome structure of Flemingia macrophylla.</title>
        <authorList>
            <person name="Ding Y."/>
            <person name="Zhao Y."/>
            <person name="Bi W."/>
            <person name="Wu M."/>
            <person name="Zhao G."/>
            <person name="Gong Y."/>
            <person name="Li W."/>
            <person name="Zhang P."/>
        </authorList>
    </citation>
    <scope>NUCLEOTIDE SEQUENCE [LARGE SCALE GENOMIC DNA]</scope>
    <source>
        <strain evidence="2">DYQJB</strain>
        <tissue evidence="2">Leaf</tissue>
    </source>
</reference>
<feature type="transmembrane region" description="Helical" evidence="1">
    <location>
        <begin position="5"/>
        <end position="22"/>
    </location>
</feature>
<name>A0ABD1MZG7_9FABA</name>
<evidence type="ECO:0008006" key="4">
    <source>
        <dbReference type="Google" id="ProtNLM"/>
    </source>
</evidence>
<proteinExistence type="predicted"/>
<keyword evidence="1" id="KW-0472">Membrane</keyword>
<protein>
    <recommendedName>
        <fullName evidence="4">Secreted protein</fullName>
    </recommendedName>
</protein>
<dbReference type="EMBL" id="JBGMDY010000003">
    <property type="protein sequence ID" value="KAL2340922.1"/>
    <property type="molecule type" value="Genomic_DNA"/>
</dbReference>
<accession>A0ABD1MZG7</accession>
<evidence type="ECO:0000313" key="3">
    <source>
        <dbReference type="Proteomes" id="UP001603857"/>
    </source>
</evidence>
<keyword evidence="1" id="KW-1133">Transmembrane helix</keyword>
<dbReference type="Proteomes" id="UP001603857">
    <property type="component" value="Unassembled WGS sequence"/>
</dbReference>
<sequence length="79" mass="9342">MLKYIYICDIYFTFVLIFVYLSCDGAKIFHPHVIHDEHDGHILHRSIIEAWKHLLCVFKLLLVRGSCGFFQVCINLFQV</sequence>
<evidence type="ECO:0000256" key="1">
    <source>
        <dbReference type="SAM" id="Phobius"/>
    </source>
</evidence>
<comment type="caution">
    <text evidence="2">The sequence shown here is derived from an EMBL/GenBank/DDBJ whole genome shotgun (WGS) entry which is preliminary data.</text>
</comment>
<keyword evidence="1" id="KW-0812">Transmembrane</keyword>
<evidence type="ECO:0000313" key="2">
    <source>
        <dbReference type="EMBL" id="KAL2340922.1"/>
    </source>
</evidence>
<gene>
    <name evidence="2" type="ORF">Fmac_008862</name>
</gene>
<keyword evidence="3" id="KW-1185">Reference proteome</keyword>
<organism evidence="2 3">
    <name type="scientific">Flemingia macrophylla</name>
    <dbReference type="NCBI Taxonomy" id="520843"/>
    <lineage>
        <taxon>Eukaryota</taxon>
        <taxon>Viridiplantae</taxon>
        <taxon>Streptophyta</taxon>
        <taxon>Embryophyta</taxon>
        <taxon>Tracheophyta</taxon>
        <taxon>Spermatophyta</taxon>
        <taxon>Magnoliopsida</taxon>
        <taxon>eudicotyledons</taxon>
        <taxon>Gunneridae</taxon>
        <taxon>Pentapetalae</taxon>
        <taxon>rosids</taxon>
        <taxon>fabids</taxon>
        <taxon>Fabales</taxon>
        <taxon>Fabaceae</taxon>
        <taxon>Papilionoideae</taxon>
        <taxon>50 kb inversion clade</taxon>
        <taxon>NPAAA clade</taxon>
        <taxon>indigoferoid/millettioid clade</taxon>
        <taxon>Phaseoleae</taxon>
        <taxon>Flemingia</taxon>
    </lineage>
</organism>